<dbReference type="PANTHER" id="PTHR33908:SF11">
    <property type="entry name" value="MEMBRANE PROTEIN"/>
    <property type="match status" value="1"/>
</dbReference>
<feature type="transmembrane region" description="Helical" evidence="8">
    <location>
        <begin position="97"/>
        <end position="117"/>
    </location>
</feature>
<proteinExistence type="predicted"/>
<dbReference type="InterPro" id="IPR050297">
    <property type="entry name" value="LipidA_mod_glycosyltrf_83"/>
</dbReference>
<dbReference type="EMBL" id="FNGS01000007">
    <property type="protein sequence ID" value="SDM52568.1"/>
    <property type="molecule type" value="Genomic_DNA"/>
</dbReference>
<dbReference type="GO" id="GO:0016763">
    <property type="term" value="F:pentosyltransferase activity"/>
    <property type="evidence" value="ECO:0007669"/>
    <property type="project" value="TreeGrafter"/>
</dbReference>
<feature type="transmembrane region" description="Helical" evidence="8">
    <location>
        <begin position="293"/>
        <end position="313"/>
    </location>
</feature>
<dbReference type="STRING" id="563176.SAMN04488090_3595"/>
<keyword evidence="3" id="KW-0328">Glycosyltransferase</keyword>
<organism evidence="9 10">
    <name type="scientific">Siphonobacter aquaeclarae</name>
    <dbReference type="NCBI Taxonomy" id="563176"/>
    <lineage>
        <taxon>Bacteria</taxon>
        <taxon>Pseudomonadati</taxon>
        <taxon>Bacteroidota</taxon>
        <taxon>Cytophagia</taxon>
        <taxon>Cytophagales</taxon>
        <taxon>Cytophagaceae</taxon>
        <taxon>Siphonobacter</taxon>
    </lineage>
</organism>
<feature type="transmembrane region" description="Helical" evidence="8">
    <location>
        <begin position="30"/>
        <end position="53"/>
    </location>
</feature>
<feature type="transmembrane region" description="Helical" evidence="8">
    <location>
        <begin position="208"/>
        <end position="224"/>
    </location>
</feature>
<evidence type="ECO:0000313" key="9">
    <source>
        <dbReference type="EMBL" id="SDM52568.1"/>
    </source>
</evidence>
<evidence type="ECO:0008006" key="11">
    <source>
        <dbReference type="Google" id="ProtNLM"/>
    </source>
</evidence>
<comment type="subcellular location">
    <subcellularLocation>
        <location evidence="1">Cell membrane</location>
        <topology evidence="1">Multi-pass membrane protein</topology>
    </subcellularLocation>
</comment>
<keyword evidence="7 8" id="KW-0472">Membrane</keyword>
<evidence type="ECO:0000256" key="3">
    <source>
        <dbReference type="ARBA" id="ARBA00022676"/>
    </source>
</evidence>
<feature type="transmembrane region" description="Helical" evidence="8">
    <location>
        <begin position="59"/>
        <end position="77"/>
    </location>
</feature>
<evidence type="ECO:0000256" key="7">
    <source>
        <dbReference type="ARBA" id="ARBA00023136"/>
    </source>
</evidence>
<keyword evidence="10" id="KW-1185">Reference proteome</keyword>
<evidence type="ECO:0000256" key="4">
    <source>
        <dbReference type="ARBA" id="ARBA00022679"/>
    </source>
</evidence>
<keyword evidence="2" id="KW-1003">Cell membrane</keyword>
<accession>A0A1G9TY60</accession>
<evidence type="ECO:0000256" key="2">
    <source>
        <dbReference type="ARBA" id="ARBA00022475"/>
    </source>
</evidence>
<dbReference type="RefSeq" id="WP_143011150.1">
    <property type="nucleotide sequence ID" value="NZ_FNGS01000007.1"/>
</dbReference>
<dbReference type="Proteomes" id="UP000198901">
    <property type="component" value="Unassembled WGS sequence"/>
</dbReference>
<dbReference type="PANTHER" id="PTHR33908">
    <property type="entry name" value="MANNOSYLTRANSFERASE YKCB-RELATED"/>
    <property type="match status" value="1"/>
</dbReference>
<feature type="transmembrane region" description="Helical" evidence="8">
    <location>
        <begin position="453"/>
        <end position="470"/>
    </location>
</feature>
<dbReference type="GO" id="GO:0005886">
    <property type="term" value="C:plasma membrane"/>
    <property type="evidence" value="ECO:0007669"/>
    <property type="project" value="UniProtKB-SubCell"/>
</dbReference>
<dbReference type="GO" id="GO:0009103">
    <property type="term" value="P:lipopolysaccharide biosynthetic process"/>
    <property type="evidence" value="ECO:0007669"/>
    <property type="project" value="UniProtKB-ARBA"/>
</dbReference>
<feature type="transmembrane region" description="Helical" evidence="8">
    <location>
        <begin position="428"/>
        <end position="446"/>
    </location>
</feature>
<evidence type="ECO:0000256" key="6">
    <source>
        <dbReference type="ARBA" id="ARBA00022989"/>
    </source>
</evidence>
<dbReference type="OrthoDB" id="9764517at2"/>
<evidence type="ECO:0000256" key="1">
    <source>
        <dbReference type="ARBA" id="ARBA00004651"/>
    </source>
</evidence>
<feature type="transmembrane region" description="Helical" evidence="8">
    <location>
        <begin position="255"/>
        <end position="281"/>
    </location>
</feature>
<evidence type="ECO:0000313" key="10">
    <source>
        <dbReference type="Proteomes" id="UP000198901"/>
    </source>
</evidence>
<sequence>MTLFFLLALAAGTLCFFGSSWSFTRRRVRASLLSGLAAIGFLTLVSTEVFSAFGQINAVAIQGFWCIVGLVLSFFSWKQRHLLPVIGGHARAFAGKLGPPGSAGIGLLLGLTAWVAIASAPNNPDSLCYHASRIYHWVQQGSVAHYASHVERSVTFPPLAEYLILHLYLLSGHDWWYQLIQWTAFAGSLAAVSLLTEWLNPSPRAFRFSLLFAATIPMVLLQSMTTQNDLLAACWALIAVLLLLDGGTTTRSFGMIAAVMATGFLTKPTFLFFVAPFVIWRGIDLLRTRWQEALRLGLWVGVVMALTAAPFLIRNLTLHHAPMGTMGNGTQNQVLSPVRTVSSVVKQTVLHLACVSPGDRYNKALVAGVARFHEWIGVPLDEPGNPMTYKLFRTNPHEDFSANFVHMWLILFSFLPFFLTKFPLRVRLYWACCWAGFVLFCTLIAYQWYATRLHTTFFLLVAPAIGAIWQQAGRGLLYWVGAVLWVYALPFVLLSNSRPLVSTQWFFDHLFPAVNRQLNLGVQVEGMTGVKKKSILQQSRQEMIWRDRFAEMDSVRTQVLALHPSSIGLIFDEGGWDYAYQQDFGAGTLRHVHVQNASAALEDRNFRPDVILSERDTTAALSCHGAAYIRFGRSAHTAWYHRRDFDGAGGTIAPGK</sequence>
<evidence type="ECO:0000256" key="8">
    <source>
        <dbReference type="SAM" id="Phobius"/>
    </source>
</evidence>
<evidence type="ECO:0000256" key="5">
    <source>
        <dbReference type="ARBA" id="ARBA00022692"/>
    </source>
</evidence>
<feature type="transmembrane region" description="Helical" evidence="8">
    <location>
        <begin position="476"/>
        <end position="494"/>
    </location>
</feature>
<name>A0A1G9TY60_9BACT</name>
<keyword evidence="6 8" id="KW-1133">Transmembrane helix</keyword>
<gene>
    <name evidence="9" type="ORF">SAMN04488090_3595</name>
</gene>
<feature type="transmembrane region" description="Helical" evidence="8">
    <location>
        <begin position="400"/>
        <end position="422"/>
    </location>
</feature>
<keyword evidence="4" id="KW-0808">Transferase</keyword>
<reference evidence="9 10" key="1">
    <citation type="submission" date="2016-10" db="EMBL/GenBank/DDBJ databases">
        <authorList>
            <person name="de Groot N.N."/>
        </authorList>
    </citation>
    <scope>NUCLEOTIDE SEQUENCE [LARGE SCALE GENOMIC DNA]</scope>
    <source>
        <strain evidence="9 10">DSM 21668</strain>
    </source>
</reference>
<dbReference type="AlphaFoldDB" id="A0A1G9TY60"/>
<keyword evidence="5 8" id="KW-0812">Transmembrane</keyword>
<protein>
    <recommendedName>
        <fullName evidence="11">Dolichyl-phosphate-mannose-protein mannosyltransferase</fullName>
    </recommendedName>
</protein>
<feature type="transmembrane region" description="Helical" evidence="8">
    <location>
        <begin position="6"/>
        <end position="23"/>
    </location>
</feature>
<feature type="transmembrane region" description="Helical" evidence="8">
    <location>
        <begin position="175"/>
        <end position="196"/>
    </location>
</feature>